<gene>
    <name evidence="2" type="ORF">R4K57_06310</name>
</gene>
<protein>
    <submittedName>
        <fullName evidence="2">Uncharacterized protein</fullName>
    </submittedName>
</protein>
<evidence type="ECO:0000313" key="3">
    <source>
        <dbReference type="Proteomes" id="UP001187425"/>
    </source>
</evidence>
<sequence>MQSEDQSKPRGDEPTSHDSKKGGKSAASVMRDVLSVASDLATLIGAVLSIVNSLNLFNAVHAGVRDDLLERLGDNSRYSNEDTKGLLVLTEEIMQMPANLSLLVDFIWSYEEKLTDAPPQILHHLAECLVANLSNPRQTDKEYALKACFENAVLSIETLDATASSAKTTRLI</sequence>
<organism evidence="2 3">
    <name type="scientific">Xanthomonas hortorum pv. vitians</name>
    <dbReference type="NCBI Taxonomy" id="83224"/>
    <lineage>
        <taxon>Bacteria</taxon>
        <taxon>Pseudomonadati</taxon>
        <taxon>Pseudomonadota</taxon>
        <taxon>Gammaproteobacteria</taxon>
        <taxon>Lysobacterales</taxon>
        <taxon>Lysobacteraceae</taxon>
        <taxon>Xanthomonas</taxon>
    </lineage>
</organism>
<name>A0AAW8ZMQ3_9XANT</name>
<reference evidence="2 3" key="1">
    <citation type="submission" date="2023-10" db="EMBL/GenBank/DDBJ databases">
        <title>A new tool for lettuce pathogen research.</title>
        <authorList>
            <person name="Horton K.N."/>
            <person name="Cseke L.J."/>
            <person name="Badiwe M."/>
            <person name="Tesfaye D."/>
            <person name="Klein A."/>
            <person name="Su J."/>
            <person name="Potnis N."/>
            <person name="Gassmann W."/>
        </authorList>
    </citation>
    <scope>NUCLEOTIDE SEQUENCE [LARGE SCALE GENOMIC DNA]</scope>
    <source>
        <strain evidence="2 3">JSKH1901</strain>
    </source>
</reference>
<dbReference type="RefSeq" id="WP_180313511.1">
    <property type="nucleotide sequence ID" value="NZ_JAJTZO010000013.1"/>
</dbReference>
<proteinExistence type="predicted"/>
<dbReference type="EMBL" id="JAWMQI010000016">
    <property type="protein sequence ID" value="MDV7248035.1"/>
    <property type="molecule type" value="Genomic_DNA"/>
</dbReference>
<dbReference type="Proteomes" id="UP001187425">
    <property type="component" value="Unassembled WGS sequence"/>
</dbReference>
<dbReference type="AlphaFoldDB" id="A0AAW8ZMQ3"/>
<comment type="caution">
    <text evidence="2">The sequence shown here is derived from an EMBL/GenBank/DDBJ whole genome shotgun (WGS) entry which is preliminary data.</text>
</comment>
<accession>A0AAW8ZMQ3</accession>
<feature type="region of interest" description="Disordered" evidence="1">
    <location>
        <begin position="1"/>
        <end position="26"/>
    </location>
</feature>
<feature type="compositionally biased region" description="Basic and acidic residues" evidence="1">
    <location>
        <begin position="1"/>
        <end position="21"/>
    </location>
</feature>
<evidence type="ECO:0000256" key="1">
    <source>
        <dbReference type="SAM" id="MobiDB-lite"/>
    </source>
</evidence>
<evidence type="ECO:0000313" key="2">
    <source>
        <dbReference type="EMBL" id="MDV7248035.1"/>
    </source>
</evidence>